<dbReference type="AlphaFoldDB" id="A0A5J4XAX6"/>
<evidence type="ECO:0000313" key="2">
    <source>
        <dbReference type="Proteomes" id="UP000324800"/>
    </source>
</evidence>
<evidence type="ECO:0000313" key="1">
    <source>
        <dbReference type="EMBL" id="KAA6404263.1"/>
    </source>
</evidence>
<accession>A0A5J4XAX6</accession>
<sequence length="374" mass="40231">MIQQPFNKKLARQQHFRGYYLLNADITSLPDSADGDFAFSAESEAVQMFDTNWYYSGQVVPNQVTPASDAVQLVDNATGASGVSNEQSRGTINILYKFLLSYPLLIPQQVNNDLPLKDSGTGTAGASNVYASSTYQHLLNFDPTVANVPLVNATAAANGTSDFQNRNDHVYPKQLKQTGLITSTVFIKKGAQATDVLIANGDSKPISDIVGDGFVAKTGQTLQEIQGIQRHSGDDEESEDDEDQITRGTIYYQNVSKESSDSILGRKIFKNNQFQIQPAAQAPQSLVIAVASQASDITRGLQISADGNTLSFNGSVITGTGATYRASSSESVNYSAGNPILWGVNSVDTNGGFYSDEPKVYWRAKPITIGSVPT</sequence>
<comment type="caution">
    <text evidence="1">The sequence shown here is derived from an EMBL/GenBank/DDBJ whole genome shotgun (WGS) entry which is preliminary data.</text>
</comment>
<reference evidence="1 2" key="1">
    <citation type="submission" date="2019-03" db="EMBL/GenBank/DDBJ databases">
        <title>Single cell metagenomics reveals metabolic interactions within the superorganism composed of flagellate Streblomastix strix and complex community of Bacteroidetes bacteria on its surface.</title>
        <authorList>
            <person name="Treitli S.C."/>
            <person name="Kolisko M."/>
            <person name="Husnik F."/>
            <person name="Keeling P."/>
            <person name="Hampl V."/>
        </authorList>
    </citation>
    <scope>NUCLEOTIDE SEQUENCE [LARGE SCALE GENOMIC DNA]</scope>
    <source>
        <strain evidence="1">ST1C</strain>
    </source>
</reference>
<organism evidence="1 2">
    <name type="scientific">Streblomastix strix</name>
    <dbReference type="NCBI Taxonomy" id="222440"/>
    <lineage>
        <taxon>Eukaryota</taxon>
        <taxon>Metamonada</taxon>
        <taxon>Preaxostyla</taxon>
        <taxon>Oxymonadida</taxon>
        <taxon>Streblomastigidae</taxon>
        <taxon>Streblomastix</taxon>
    </lineage>
</organism>
<name>A0A5J4XAX6_9EUKA</name>
<proteinExistence type="predicted"/>
<gene>
    <name evidence="1" type="ORF">EZS28_000221</name>
</gene>
<dbReference type="EMBL" id="SNRW01000016">
    <property type="protein sequence ID" value="KAA6404263.1"/>
    <property type="molecule type" value="Genomic_DNA"/>
</dbReference>
<dbReference type="Proteomes" id="UP000324800">
    <property type="component" value="Unassembled WGS sequence"/>
</dbReference>
<protein>
    <submittedName>
        <fullName evidence="1">Uncharacterized protein</fullName>
    </submittedName>
</protein>